<dbReference type="Pfam" id="PF00534">
    <property type="entry name" value="Glycos_transf_1"/>
    <property type="match status" value="1"/>
</dbReference>
<dbReference type="SUPFAM" id="SSF53756">
    <property type="entry name" value="UDP-Glycosyltransferase/glycogen phosphorylase"/>
    <property type="match status" value="1"/>
</dbReference>
<accession>W0FM50</accession>
<evidence type="ECO:0000259" key="1">
    <source>
        <dbReference type="Pfam" id="PF00534"/>
    </source>
</evidence>
<organism evidence="3">
    <name type="scientific">uncultured bacterium Contig248</name>
    <dbReference type="NCBI Taxonomy" id="1393544"/>
    <lineage>
        <taxon>Bacteria</taxon>
        <taxon>environmental samples</taxon>
    </lineage>
</organism>
<dbReference type="InterPro" id="IPR028098">
    <property type="entry name" value="Glyco_trans_4-like_N"/>
</dbReference>
<dbReference type="EMBL" id="KC246797">
    <property type="protein sequence ID" value="AHF24544.1"/>
    <property type="molecule type" value="Genomic_DNA"/>
</dbReference>
<dbReference type="Gene3D" id="3.40.50.2000">
    <property type="entry name" value="Glycogen Phosphorylase B"/>
    <property type="match status" value="2"/>
</dbReference>
<evidence type="ECO:0000259" key="2">
    <source>
        <dbReference type="Pfam" id="PF13439"/>
    </source>
</evidence>
<protein>
    <submittedName>
        <fullName evidence="3">Glycosyl transferase group 1</fullName>
    </submittedName>
</protein>
<proteinExistence type="predicted"/>
<dbReference type="GO" id="GO:0016757">
    <property type="term" value="F:glycosyltransferase activity"/>
    <property type="evidence" value="ECO:0007669"/>
    <property type="project" value="InterPro"/>
</dbReference>
<dbReference type="InterPro" id="IPR050194">
    <property type="entry name" value="Glycosyltransferase_grp1"/>
</dbReference>
<feature type="domain" description="Glycosyltransferase subfamily 4-like N-terminal" evidence="2">
    <location>
        <begin position="17"/>
        <end position="185"/>
    </location>
</feature>
<dbReference type="Pfam" id="PF13439">
    <property type="entry name" value="Glyco_transf_4"/>
    <property type="match status" value="1"/>
</dbReference>
<dbReference type="AlphaFoldDB" id="W0FM50"/>
<dbReference type="InterPro" id="IPR001296">
    <property type="entry name" value="Glyco_trans_1"/>
</dbReference>
<dbReference type="PANTHER" id="PTHR45947">
    <property type="entry name" value="SULFOQUINOVOSYL TRANSFERASE SQD2"/>
    <property type="match status" value="1"/>
</dbReference>
<keyword evidence="3" id="KW-0808">Transferase</keyword>
<evidence type="ECO:0000313" key="3">
    <source>
        <dbReference type="EMBL" id="AHF24544.1"/>
    </source>
</evidence>
<sequence length="380" mass="43246">MSAVQVLQVVVGGKNFNGIVSFLYQFYKNIDQEKVHFDFFVIRENAFELKKDDPVFKDSQFYVLNAVKKNNKTDHRKMMKGLREVLQTHHYDFVHINTLNIGAQAPLIYVCKKQKVPVTISHSHNDYAKTISFTKLAAHKVLQPYIAKNADHLFACSRTSGACLFGEKGVAKDKFRVINNAIDPDIFSYSEETRNRVREAFGIAPDTFLVGQIGRLAKQKNQEFALEVFQAFHREKPDSRFWIVGKGEDQEKLEEKTKELGLSDSVVFLGQRDDVPDLLNAMDVFLFPSLWEGLGIAAVEAQATGIHVLASDQVSKEAAVTDLIRYLPLSEGAQKWAEELVSMANDGTARKDRREDLRKAGFTIREEAKKLERFYCSEKR</sequence>
<feature type="domain" description="Glycosyl transferase family 1" evidence="1">
    <location>
        <begin position="195"/>
        <end position="355"/>
    </location>
</feature>
<dbReference type="PANTHER" id="PTHR45947:SF3">
    <property type="entry name" value="SULFOQUINOVOSYL TRANSFERASE SQD2"/>
    <property type="match status" value="1"/>
</dbReference>
<name>W0FM50_9BACT</name>
<reference evidence="3" key="1">
    <citation type="journal article" date="2013" name="PLoS ONE">
        <title>Metagenomic insights into the carbohydrate-active enzymes carried by the microorganisms adhering to solid digesta in the rumen of cows.</title>
        <authorList>
            <person name="Wang L."/>
            <person name="Hatem A."/>
            <person name="Catalyurek U.V."/>
            <person name="Morrison M."/>
            <person name="Yu Z."/>
        </authorList>
    </citation>
    <scope>NUCLEOTIDE SEQUENCE</scope>
</reference>